<keyword evidence="1" id="KW-1133">Transmembrane helix</keyword>
<name>A0A517YUX0_9BACT</name>
<protein>
    <submittedName>
        <fullName evidence="2">Uncharacterized protein</fullName>
    </submittedName>
</protein>
<gene>
    <name evidence="2" type="ORF">KS4_20120</name>
</gene>
<sequence>MNIFHDEDSPRWAIELLHDFIKKFALGLSSTFCLRGISLCLVLRDVLLVCLFFSPMVAAIVIEYAQNPRSKTIDFLQGCNFFDDGDPRFLHDVMREVFVTGDLECVLKKLLVPAFDELGH</sequence>
<reference evidence="2 3" key="1">
    <citation type="submission" date="2019-02" db="EMBL/GenBank/DDBJ databases">
        <title>Deep-cultivation of Planctomycetes and their phenomic and genomic characterization uncovers novel biology.</title>
        <authorList>
            <person name="Wiegand S."/>
            <person name="Jogler M."/>
            <person name="Boedeker C."/>
            <person name="Pinto D."/>
            <person name="Vollmers J."/>
            <person name="Rivas-Marin E."/>
            <person name="Kohn T."/>
            <person name="Peeters S.H."/>
            <person name="Heuer A."/>
            <person name="Rast P."/>
            <person name="Oberbeckmann S."/>
            <person name="Bunk B."/>
            <person name="Jeske O."/>
            <person name="Meyerdierks A."/>
            <person name="Storesund J.E."/>
            <person name="Kallscheuer N."/>
            <person name="Luecker S."/>
            <person name="Lage O.M."/>
            <person name="Pohl T."/>
            <person name="Merkel B.J."/>
            <person name="Hornburger P."/>
            <person name="Mueller R.-W."/>
            <person name="Bruemmer F."/>
            <person name="Labrenz M."/>
            <person name="Spormann A.M."/>
            <person name="Op den Camp H."/>
            <person name="Overmann J."/>
            <person name="Amann R."/>
            <person name="Jetten M.S.M."/>
            <person name="Mascher T."/>
            <person name="Medema M.H."/>
            <person name="Devos D.P."/>
            <person name="Kaster A.-K."/>
            <person name="Ovreas L."/>
            <person name="Rohde M."/>
            <person name="Galperin M.Y."/>
            <person name="Jogler C."/>
        </authorList>
    </citation>
    <scope>NUCLEOTIDE SEQUENCE [LARGE SCALE GENOMIC DNA]</scope>
    <source>
        <strain evidence="2 3">KS4</strain>
    </source>
</reference>
<dbReference type="EMBL" id="CP036425">
    <property type="protein sequence ID" value="QDU33952.1"/>
    <property type="molecule type" value="Genomic_DNA"/>
</dbReference>
<dbReference type="KEGG" id="pcor:KS4_20120"/>
<keyword evidence="3" id="KW-1185">Reference proteome</keyword>
<accession>A0A517YUX0</accession>
<keyword evidence="1" id="KW-0472">Membrane</keyword>
<dbReference type="Proteomes" id="UP000317369">
    <property type="component" value="Chromosome"/>
</dbReference>
<proteinExistence type="predicted"/>
<organism evidence="2 3">
    <name type="scientific">Poriferisphaera corsica</name>
    <dbReference type="NCBI Taxonomy" id="2528020"/>
    <lineage>
        <taxon>Bacteria</taxon>
        <taxon>Pseudomonadati</taxon>
        <taxon>Planctomycetota</taxon>
        <taxon>Phycisphaerae</taxon>
        <taxon>Phycisphaerales</taxon>
        <taxon>Phycisphaeraceae</taxon>
        <taxon>Poriferisphaera</taxon>
    </lineage>
</organism>
<evidence type="ECO:0000256" key="1">
    <source>
        <dbReference type="SAM" id="Phobius"/>
    </source>
</evidence>
<evidence type="ECO:0000313" key="3">
    <source>
        <dbReference type="Proteomes" id="UP000317369"/>
    </source>
</evidence>
<evidence type="ECO:0000313" key="2">
    <source>
        <dbReference type="EMBL" id="QDU33952.1"/>
    </source>
</evidence>
<feature type="transmembrane region" description="Helical" evidence="1">
    <location>
        <begin position="46"/>
        <end position="65"/>
    </location>
</feature>
<dbReference type="AlphaFoldDB" id="A0A517YUX0"/>
<keyword evidence="1" id="KW-0812">Transmembrane</keyword>